<evidence type="ECO:0000313" key="3">
    <source>
        <dbReference type="EMBL" id="KAL0399660.1"/>
    </source>
</evidence>
<gene>
    <name evidence="3" type="ORF">Sradi_2309300</name>
</gene>
<dbReference type="GO" id="GO:0003700">
    <property type="term" value="F:DNA-binding transcription factor activity"/>
    <property type="evidence" value="ECO:0007669"/>
    <property type="project" value="InterPro"/>
</dbReference>
<evidence type="ECO:0000256" key="1">
    <source>
        <dbReference type="SAM" id="Coils"/>
    </source>
</evidence>
<dbReference type="Pfam" id="PF01486">
    <property type="entry name" value="K-box"/>
    <property type="match status" value="1"/>
</dbReference>
<dbReference type="InterPro" id="IPR002487">
    <property type="entry name" value="TF_Kbox"/>
</dbReference>
<dbReference type="PROSITE" id="PS51297">
    <property type="entry name" value="K_BOX"/>
    <property type="match status" value="1"/>
</dbReference>
<organism evidence="3">
    <name type="scientific">Sesamum radiatum</name>
    <name type="common">Black benniseed</name>
    <dbReference type="NCBI Taxonomy" id="300843"/>
    <lineage>
        <taxon>Eukaryota</taxon>
        <taxon>Viridiplantae</taxon>
        <taxon>Streptophyta</taxon>
        <taxon>Embryophyta</taxon>
        <taxon>Tracheophyta</taxon>
        <taxon>Spermatophyta</taxon>
        <taxon>Magnoliopsida</taxon>
        <taxon>eudicotyledons</taxon>
        <taxon>Gunneridae</taxon>
        <taxon>Pentapetalae</taxon>
        <taxon>asterids</taxon>
        <taxon>lamiids</taxon>
        <taxon>Lamiales</taxon>
        <taxon>Pedaliaceae</taxon>
        <taxon>Sesamum</taxon>
    </lineage>
</organism>
<comment type="caution">
    <text evidence="3">The sequence shown here is derived from an EMBL/GenBank/DDBJ whole genome shotgun (WGS) entry which is preliminary data.</text>
</comment>
<name>A0AAW2T5H5_SESRA</name>
<dbReference type="EMBL" id="JACGWJ010000009">
    <property type="protein sequence ID" value="KAL0399660.1"/>
    <property type="molecule type" value="Genomic_DNA"/>
</dbReference>
<reference evidence="3" key="1">
    <citation type="submission" date="2020-06" db="EMBL/GenBank/DDBJ databases">
        <authorList>
            <person name="Li T."/>
            <person name="Hu X."/>
            <person name="Zhang T."/>
            <person name="Song X."/>
            <person name="Zhang H."/>
            <person name="Dai N."/>
            <person name="Sheng W."/>
            <person name="Hou X."/>
            <person name="Wei L."/>
        </authorList>
    </citation>
    <scope>NUCLEOTIDE SEQUENCE</scope>
    <source>
        <strain evidence="3">G02</strain>
        <tissue evidence="3">Leaf</tissue>
    </source>
</reference>
<accession>A0AAW2T5H5</accession>
<keyword evidence="1" id="KW-0175">Coiled coil</keyword>
<reference evidence="3" key="2">
    <citation type="journal article" date="2024" name="Plant">
        <title>Genomic evolution and insights into agronomic trait innovations of Sesamum species.</title>
        <authorList>
            <person name="Miao H."/>
            <person name="Wang L."/>
            <person name="Qu L."/>
            <person name="Liu H."/>
            <person name="Sun Y."/>
            <person name="Le M."/>
            <person name="Wang Q."/>
            <person name="Wei S."/>
            <person name="Zheng Y."/>
            <person name="Lin W."/>
            <person name="Duan Y."/>
            <person name="Cao H."/>
            <person name="Xiong S."/>
            <person name="Wang X."/>
            <person name="Wei L."/>
            <person name="Li C."/>
            <person name="Ma Q."/>
            <person name="Ju M."/>
            <person name="Zhao R."/>
            <person name="Li G."/>
            <person name="Mu C."/>
            <person name="Tian Q."/>
            <person name="Mei H."/>
            <person name="Zhang T."/>
            <person name="Gao T."/>
            <person name="Zhang H."/>
        </authorList>
    </citation>
    <scope>NUCLEOTIDE SEQUENCE</scope>
    <source>
        <strain evidence="3">G02</strain>
    </source>
</reference>
<evidence type="ECO:0000259" key="2">
    <source>
        <dbReference type="PROSITE" id="PS51297"/>
    </source>
</evidence>
<proteinExistence type="predicted"/>
<dbReference type="GO" id="GO:0005634">
    <property type="term" value="C:nucleus"/>
    <property type="evidence" value="ECO:0007669"/>
    <property type="project" value="InterPro"/>
</dbReference>
<feature type="coiled-coil region" evidence="1">
    <location>
        <begin position="6"/>
        <end position="33"/>
    </location>
</feature>
<sequence length="144" mass="16665">MTVKDLKSMEGKLEKAISRIRSKKNELLFAEIELMQKRELELHNANMFLRAKIAENERAQQQMNLMPAGSSDDHHHQYQPMASSHEAAYDLRNFLPMNLMEPNHHYPRHDQTPLQLVILLRYSRSSACKDVVNVADVEIGSKLL</sequence>
<dbReference type="AlphaFoldDB" id="A0AAW2T5H5"/>
<feature type="domain" description="K-box" evidence="2">
    <location>
        <begin position="1"/>
        <end position="59"/>
    </location>
</feature>
<protein>
    <submittedName>
        <fullName evidence="3">Agamous-like MADS-box protein MADS1</fullName>
    </submittedName>
</protein>